<feature type="region of interest" description="Disordered" evidence="1">
    <location>
        <begin position="102"/>
        <end position="137"/>
    </location>
</feature>
<proteinExistence type="predicted"/>
<comment type="caution">
    <text evidence="2">The sequence shown here is derived from an EMBL/GenBank/DDBJ whole genome shotgun (WGS) entry which is preliminary data.</text>
</comment>
<dbReference type="OrthoDB" id="3946013at2759"/>
<reference evidence="2 3" key="1">
    <citation type="submission" date="2017-03" db="EMBL/GenBank/DDBJ databases">
        <title>Genomes of endolithic fungi from Antarctica.</title>
        <authorList>
            <person name="Coleine C."/>
            <person name="Masonjones S."/>
            <person name="Stajich J.E."/>
        </authorList>
    </citation>
    <scope>NUCLEOTIDE SEQUENCE [LARGE SCALE GENOMIC DNA]</scope>
    <source>
        <strain evidence="2 3">CCFEE 5187</strain>
    </source>
</reference>
<gene>
    <name evidence="2" type="ORF">B0A49_02083</name>
</gene>
<dbReference type="EMBL" id="NAJN01000406">
    <property type="protein sequence ID" value="TKA73817.1"/>
    <property type="molecule type" value="Genomic_DNA"/>
</dbReference>
<feature type="compositionally biased region" description="Low complexity" evidence="1">
    <location>
        <begin position="194"/>
        <end position="208"/>
    </location>
</feature>
<feature type="region of interest" description="Disordered" evidence="1">
    <location>
        <begin position="177"/>
        <end position="229"/>
    </location>
</feature>
<sequence length="229" mass="23532">MAGLPIPPPEGSDSLQPRIMASAIMVPFPSMQPGAPRPATQEEKVRTIIKNLDDHHAAVRANILTHARRLASMPPPPSTQQPLSEVSAVALIASLSTTLPTNVPDPAIPPSPNTAPAAAASPSPPPPPPGLYSTTPPAPPAIAAARAAVWDLDAYDAVAAGARAHYTNSLARMQTAREGADARAGSPQARPVEEGAGVAPGPAQAPAQTPMKGRGAGVYDASRDPRRRR</sequence>
<dbReference type="Proteomes" id="UP000308768">
    <property type="component" value="Unassembled WGS sequence"/>
</dbReference>
<organism evidence="2 3">
    <name type="scientific">Cryomyces minteri</name>
    <dbReference type="NCBI Taxonomy" id="331657"/>
    <lineage>
        <taxon>Eukaryota</taxon>
        <taxon>Fungi</taxon>
        <taxon>Dikarya</taxon>
        <taxon>Ascomycota</taxon>
        <taxon>Pezizomycotina</taxon>
        <taxon>Dothideomycetes</taxon>
        <taxon>Dothideomycetes incertae sedis</taxon>
        <taxon>Cryomyces</taxon>
    </lineage>
</organism>
<protein>
    <submittedName>
        <fullName evidence="2">Uncharacterized protein</fullName>
    </submittedName>
</protein>
<accession>A0A4U0XCZ6</accession>
<evidence type="ECO:0000313" key="2">
    <source>
        <dbReference type="EMBL" id="TKA73817.1"/>
    </source>
</evidence>
<evidence type="ECO:0000256" key="1">
    <source>
        <dbReference type="SAM" id="MobiDB-lite"/>
    </source>
</evidence>
<dbReference type="AlphaFoldDB" id="A0A4U0XCZ6"/>
<keyword evidence="3" id="KW-1185">Reference proteome</keyword>
<feature type="compositionally biased region" description="Pro residues" evidence="1">
    <location>
        <begin position="122"/>
        <end position="137"/>
    </location>
</feature>
<name>A0A4U0XCZ6_9PEZI</name>
<evidence type="ECO:0000313" key="3">
    <source>
        <dbReference type="Proteomes" id="UP000308768"/>
    </source>
</evidence>